<dbReference type="PANTHER" id="PTHR41709:SF2">
    <property type="entry name" value="CIRCADIAN CLOCK PROTEIN KAIB2"/>
    <property type="match status" value="1"/>
</dbReference>
<dbReference type="EMBL" id="CP001291">
    <property type="protein sequence ID" value="ACK73381.1"/>
    <property type="molecule type" value="Genomic_DNA"/>
</dbReference>
<gene>
    <name evidence="2" type="ordered locus">PCC7424_5028</name>
</gene>
<proteinExistence type="predicted"/>
<dbReference type="CDD" id="cd02978">
    <property type="entry name" value="KaiB_like"/>
    <property type="match status" value="1"/>
</dbReference>
<organism evidence="2 3">
    <name type="scientific">Gloeothece citriformis (strain PCC 7424)</name>
    <name type="common">Cyanothece sp. (strain PCC 7424)</name>
    <dbReference type="NCBI Taxonomy" id="65393"/>
    <lineage>
        <taxon>Bacteria</taxon>
        <taxon>Bacillati</taxon>
        <taxon>Cyanobacteriota</taxon>
        <taxon>Cyanophyceae</taxon>
        <taxon>Oscillatoriophycideae</taxon>
        <taxon>Chroococcales</taxon>
        <taxon>Aphanothecaceae</taxon>
        <taxon>Gloeothece</taxon>
        <taxon>Gloeothece citriformis</taxon>
    </lineage>
</organism>
<dbReference type="SUPFAM" id="SSF52833">
    <property type="entry name" value="Thioredoxin-like"/>
    <property type="match status" value="1"/>
</dbReference>
<accession>B7KFQ6</accession>
<evidence type="ECO:0000313" key="3">
    <source>
        <dbReference type="Proteomes" id="UP000002384"/>
    </source>
</evidence>
<dbReference type="InterPro" id="IPR039022">
    <property type="entry name" value="KaiB-like"/>
</dbReference>
<dbReference type="Proteomes" id="UP000002384">
    <property type="component" value="Chromosome"/>
</dbReference>
<dbReference type="InterPro" id="IPR011649">
    <property type="entry name" value="KaiB_domain"/>
</dbReference>
<dbReference type="InterPro" id="IPR036249">
    <property type="entry name" value="Thioredoxin-like_sf"/>
</dbReference>
<dbReference type="STRING" id="65393.PCC7424_5028"/>
<protein>
    <submittedName>
        <fullName evidence="2">KaiB domain protein</fullName>
    </submittedName>
</protein>
<name>B7KFQ6_GLOC7</name>
<dbReference type="RefSeq" id="WP_015956961.1">
    <property type="nucleotide sequence ID" value="NC_011729.1"/>
</dbReference>
<feature type="domain" description="KaiB" evidence="1">
    <location>
        <begin position="165"/>
        <end position="246"/>
    </location>
</feature>
<dbReference type="PANTHER" id="PTHR41709">
    <property type="entry name" value="KAIB-LIKE PROTEIN 1"/>
    <property type="match status" value="1"/>
</dbReference>
<dbReference type="eggNOG" id="COG4251">
    <property type="taxonomic scope" value="Bacteria"/>
</dbReference>
<dbReference type="SMART" id="SM01248">
    <property type="entry name" value="KaiB"/>
    <property type="match status" value="1"/>
</dbReference>
<evidence type="ECO:0000259" key="1">
    <source>
        <dbReference type="SMART" id="SM01248"/>
    </source>
</evidence>
<dbReference type="Pfam" id="PF07689">
    <property type="entry name" value="KaiB"/>
    <property type="match status" value="1"/>
</dbReference>
<dbReference type="AlphaFoldDB" id="B7KFQ6"/>
<dbReference type="KEGG" id="cyc:PCC7424_5028"/>
<evidence type="ECO:0000313" key="2">
    <source>
        <dbReference type="EMBL" id="ACK73381.1"/>
    </source>
</evidence>
<dbReference type="HOGENOM" id="CLU_061367_0_0_3"/>
<dbReference type="Gene3D" id="3.40.30.10">
    <property type="entry name" value="Glutaredoxin"/>
    <property type="match status" value="1"/>
</dbReference>
<reference evidence="3" key="1">
    <citation type="journal article" date="2011" name="MBio">
        <title>Novel metabolic attributes of the genus Cyanothece, comprising a group of unicellular nitrogen-fixing Cyanobacteria.</title>
        <authorList>
            <person name="Bandyopadhyay A."/>
            <person name="Elvitigala T."/>
            <person name="Welsh E."/>
            <person name="Stockel J."/>
            <person name="Liberton M."/>
            <person name="Min H."/>
            <person name="Sherman L.A."/>
            <person name="Pakrasi H.B."/>
        </authorList>
    </citation>
    <scope>NUCLEOTIDE SEQUENCE [LARGE SCALE GENOMIC DNA]</scope>
    <source>
        <strain evidence="3">PCC 7424</strain>
    </source>
</reference>
<sequence>MPKLFKGIALFTPGGDVIYCIDPSKQGQWHLNLCTALQDILGLAEPPHFLIPGYTATVDRWFDVNTQQYKTVAEIYPAVQRYQPLLNAIFETGDLVWQSASWQEQSCNPGIIETYRSQFPQLWESHDLIVGFEEKDRLSQANFEFARQELTNCPPGEDPRSYVLRLFVSGNSAATKQTLRSIHQLLEEGLRHPYTLKVIDISKYPEQAENNQVSAIPTLVRVWPQPVRRIVGELGDVQRVLQILATR</sequence>
<keyword evidence="3" id="KW-1185">Reference proteome</keyword>
<dbReference type="GO" id="GO:0048511">
    <property type="term" value="P:rhythmic process"/>
    <property type="evidence" value="ECO:0007669"/>
    <property type="project" value="InterPro"/>
</dbReference>